<keyword evidence="1 2" id="KW-0238">DNA-binding</keyword>
<feature type="non-terminal residue" evidence="4">
    <location>
        <position position="87"/>
    </location>
</feature>
<dbReference type="InterPro" id="IPR000424">
    <property type="entry name" value="Primosome_PriB/ssb"/>
</dbReference>
<gene>
    <name evidence="4" type="ORF">COU33_04075</name>
</gene>
<dbReference type="NCBIfam" id="TIGR00621">
    <property type="entry name" value="ssb"/>
    <property type="match status" value="1"/>
</dbReference>
<dbReference type="PROSITE" id="PS50935">
    <property type="entry name" value="SSB"/>
    <property type="match status" value="1"/>
</dbReference>
<dbReference type="GO" id="GO:0009295">
    <property type="term" value="C:nucleoid"/>
    <property type="evidence" value="ECO:0007669"/>
    <property type="project" value="TreeGrafter"/>
</dbReference>
<dbReference type="AlphaFoldDB" id="A0A2M6W0E4"/>
<name>A0A2M6W0E4_9BACT</name>
<dbReference type="PANTHER" id="PTHR10302:SF27">
    <property type="entry name" value="SINGLE-STRANDED DNA-BINDING PROTEIN"/>
    <property type="match status" value="1"/>
</dbReference>
<dbReference type="Proteomes" id="UP000229362">
    <property type="component" value="Unassembled WGS sequence"/>
</dbReference>
<dbReference type="EMBL" id="PFBZ01000178">
    <property type="protein sequence ID" value="PIT86274.1"/>
    <property type="molecule type" value="Genomic_DNA"/>
</dbReference>
<accession>A0A2M6W0E4</accession>
<proteinExistence type="inferred from homology"/>
<evidence type="ECO:0000313" key="4">
    <source>
        <dbReference type="EMBL" id="PIT86274.1"/>
    </source>
</evidence>
<dbReference type="Gene3D" id="2.40.50.140">
    <property type="entry name" value="Nucleic acid-binding proteins"/>
    <property type="match status" value="1"/>
</dbReference>
<sequence length="87" mass="9792">MDLNRATILGRLTRDPEVKTTPSGKSVATIGVATGRVWTDQQGVKQERTEFHNCVLWGKLADIAGQYLSKGRRVYMEGRLETRNWDG</sequence>
<evidence type="ECO:0000256" key="2">
    <source>
        <dbReference type="PROSITE-ProRule" id="PRU00252"/>
    </source>
</evidence>
<protein>
    <recommendedName>
        <fullName evidence="3">Single-stranded DNA-binding protein</fullName>
    </recommendedName>
</protein>
<dbReference type="GO" id="GO:0003697">
    <property type="term" value="F:single-stranded DNA binding"/>
    <property type="evidence" value="ECO:0007669"/>
    <property type="project" value="InterPro"/>
</dbReference>
<dbReference type="PIRSF" id="PIRSF002070">
    <property type="entry name" value="SSB"/>
    <property type="match status" value="1"/>
</dbReference>
<dbReference type="InterPro" id="IPR012340">
    <property type="entry name" value="NA-bd_OB-fold"/>
</dbReference>
<evidence type="ECO:0000313" key="5">
    <source>
        <dbReference type="Proteomes" id="UP000229362"/>
    </source>
</evidence>
<dbReference type="PANTHER" id="PTHR10302">
    <property type="entry name" value="SINGLE-STRANDED DNA-BINDING PROTEIN"/>
    <property type="match status" value="1"/>
</dbReference>
<dbReference type="InterPro" id="IPR011344">
    <property type="entry name" value="ssDNA-bd"/>
</dbReference>
<organism evidence="4 5">
    <name type="scientific">Candidatus Magasanikbacteria bacterium CG10_big_fil_rev_8_21_14_0_10_43_6</name>
    <dbReference type="NCBI Taxonomy" id="1974650"/>
    <lineage>
        <taxon>Bacteria</taxon>
        <taxon>Candidatus Magasanikiibacteriota</taxon>
    </lineage>
</organism>
<reference evidence="5" key="1">
    <citation type="submission" date="2017-09" db="EMBL/GenBank/DDBJ databases">
        <title>Depth-based differentiation of microbial function through sediment-hosted aquifers and enrichment of novel symbionts in the deep terrestrial subsurface.</title>
        <authorList>
            <person name="Probst A.J."/>
            <person name="Ladd B."/>
            <person name="Jarett J.K."/>
            <person name="Geller-Mcgrath D.E."/>
            <person name="Sieber C.M.K."/>
            <person name="Emerson J.B."/>
            <person name="Anantharaman K."/>
            <person name="Thomas B.C."/>
            <person name="Malmstrom R."/>
            <person name="Stieglmeier M."/>
            <person name="Klingl A."/>
            <person name="Woyke T."/>
            <person name="Ryan C.M."/>
            <person name="Banfield J.F."/>
        </authorList>
    </citation>
    <scope>NUCLEOTIDE SEQUENCE [LARGE SCALE GENOMIC DNA]</scope>
</reference>
<dbReference type="HAMAP" id="MF_00984">
    <property type="entry name" value="SSB"/>
    <property type="match status" value="1"/>
</dbReference>
<evidence type="ECO:0000256" key="1">
    <source>
        <dbReference type="ARBA" id="ARBA00023125"/>
    </source>
</evidence>
<evidence type="ECO:0000256" key="3">
    <source>
        <dbReference type="RuleBase" id="RU000524"/>
    </source>
</evidence>
<dbReference type="SUPFAM" id="SSF50249">
    <property type="entry name" value="Nucleic acid-binding proteins"/>
    <property type="match status" value="1"/>
</dbReference>
<comment type="caution">
    <text evidence="4">The sequence shown here is derived from an EMBL/GenBank/DDBJ whole genome shotgun (WGS) entry which is preliminary data.</text>
</comment>
<dbReference type="CDD" id="cd04496">
    <property type="entry name" value="SSB_OBF"/>
    <property type="match status" value="1"/>
</dbReference>
<dbReference type="GO" id="GO:0006260">
    <property type="term" value="P:DNA replication"/>
    <property type="evidence" value="ECO:0007669"/>
    <property type="project" value="InterPro"/>
</dbReference>
<dbReference type="Pfam" id="PF00436">
    <property type="entry name" value="SSB"/>
    <property type="match status" value="1"/>
</dbReference>